<dbReference type="PANTHER" id="PTHR11839:SF18">
    <property type="entry name" value="NUDIX HYDROLASE DOMAIN-CONTAINING PROTEIN"/>
    <property type="match status" value="1"/>
</dbReference>
<evidence type="ECO:0000256" key="2">
    <source>
        <dbReference type="ARBA" id="ARBA00022801"/>
    </source>
</evidence>
<dbReference type="GO" id="GO:0005829">
    <property type="term" value="C:cytosol"/>
    <property type="evidence" value="ECO:0007669"/>
    <property type="project" value="TreeGrafter"/>
</dbReference>
<dbReference type="GO" id="GO:0016787">
    <property type="term" value="F:hydrolase activity"/>
    <property type="evidence" value="ECO:0007669"/>
    <property type="project" value="UniProtKB-KW"/>
</dbReference>
<proteinExistence type="predicted"/>
<dbReference type="Gene3D" id="3.90.79.10">
    <property type="entry name" value="Nucleoside Triphosphate Pyrophosphohydrolase"/>
    <property type="match status" value="1"/>
</dbReference>
<feature type="domain" description="Nudix hydrolase" evidence="3">
    <location>
        <begin position="36"/>
        <end position="167"/>
    </location>
</feature>
<dbReference type="InterPro" id="IPR000086">
    <property type="entry name" value="NUDIX_hydrolase_dom"/>
</dbReference>
<dbReference type="PANTHER" id="PTHR11839">
    <property type="entry name" value="UDP/ADP-SUGAR PYROPHOSPHATASE"/>
    <property type="match status" value="1"/>
</dbReference>
<dbReference type="PATRIC" id="fig|670052.7.peg.3777"/>
<evidence type="ECO:0000256" key="1">
    <source>
        <dbReference type="ARBA" id="ARBA00001946"/>
    </source>
</evidence>
<dbReference type="EMBL" id="CP016282">
    <property type="protein sequence ID" value="ANP74590.1"/>
    <property type="molecule type" value="Genomic_DNA"/>
</dbReference>
<dbReference type="InterPro" id="IPR015797">
    <property type="entry name" value="NUDIX_hydrolase-like_dom_sf"/>
</dbReference>
<dbReference type="CDD" id="cd24161">
    <property type="entry name" value="NUDIX_ADPRase_Ndx2"/>
    <property type="match status" value="1"/>
</dbReference>
<dbReference type="Pfam" id="PF00293">
    <property type="entry name" value="NUDIX"/>
    <property type="match status" value="1"/>
</dbReference>
<protein>
    <submittedName>
        <fullName evidence="4">ADP-ribose pyrophosphatase</fullName>
    </submittedName>
</protein>
<sequence>MIEALSTREAYRNAWMTVREDVVRREDGSTGLYGVVDKPDFAIVVPYSDGGFWLVEQFRYPVMRRAWEFPQGSWPADKGGSQEDLARAELQEETGLRAADVRHLAHFYSAYGHSSQGCDLYLATSLAEGAPERESTEQDMVHRWFSEADFVRMIREGEIVDAATIAAYTYVVLDRQA</sequence>
<reference evidence="4 5" key="1">
    <citation type="submission" date="2016-06" db="EMBL/GenBank/DDBJ databases">
        <title>Genome sequencing of Cryobacterium arcticum PAMC 27867.</title>
        <authorList>
            <person name="Lee J."/>
            <person name="Kim O.-S."/>
        </authorList>
    </citation>
    <scope>NUCLEOTIDE SEQUENCE [LARGE SCALE GENOMIC DNA]</scope>
    <source>
        <strain evidence="4 5">PAMC 27867</strain>
    </source>
</reference>
<comment type="cofactor">
    <cofactor evidence="1">
        <name>Mg(2+)</name>
        <dbReference type="ChEBI" id="CHEBI:18420"/>
    </cofactor>
</comment>
<dbReference type="PROSITE" id="PS51462">
    <property type="entry name" value="NUDIX"/>
    <property type="match status" value="1"/>
</dbReference>
<dbReference type="GO" id="GO:0019693">
    <property type="term" value="P:ribose phosphate metabolic process"/>
    <property type="evidence" value="ECO:0007669"/>
    <property type="project" value="TreeGrafter"/>
</dbReference>
<dbReference type="OrthoDB" id="177518at2"/>
<dbReference type="KEGG" id="cart:PA27867_3673"/>
<evidence type="ECO:0000313" key="4">
    <source>
        <dbReference type="EMBL" id="ANP74590.1"/>
    </source>
</evidence>
<dbReference type="RefSeq" id="WP_066598511.1">
    <property type="nucleotide sequence ID" value="NZ_CP016282.1"/>
</dbReference>
<dbReference type="SUPFAM" id="SSF55811">
    <property type="entry name" value="Nudix"/>
    <property type="match status" value="1"/>
</dbReference>
<evidence type="ECO:0000313" key="5">
    <source>
        <dbReference type="Proteomes" id="UP000092582"/>
    </source>
</evidence>
<dbReference type="GO" id="GO:0006753">
    <property type="term" value="P:nucleoside phosphate metabolic process"/>
    <property type="evidence" value="ECO:0007669"/>
    <property type="project" value="TreeGrafter"/>
</dbReference>
<evidence type="ECO:0000259" key="3">
    <source>
        <dbReference type="PROSITE" id="PS51462"/>
    </source>
</evidence>
<dbReference type="AlphaFoldDB" id="A0A1B1BPJ1"/>
<accession>A0A1B1BPJ1</accession>
<gene>
    <name evidence="4" type="ORF">PA27867_3673</name>
</gene>
<organism evidence="4 5">
    <name type="scientific">Cryobacterium arcticum</name>
    <dbReference type="NCBI Taxonomy" id="670052"/>
    <lineage>
        <taxon>Bacteria</taxon>
        <taxon>Bacillati</taxon>
        <taxon>Actinomycetota</taxon>
        <taxon>Actinomycetes</taxon>
        <taxon>Micrococcales</taxon>
        <taxon>Microbacteriaceae</taxon>
        <taxon>Cryobacterium</taxon>
    </lineage>
</organism>
<name>A0A1B1BPJ1_9MICO</name>
<keyword evidence="5" id="KW-1185">Reference proteome</keyword>
<keyword evidence="2" id="KW-0378">Hydrolase</keyword>
<dbReference type="STRING" id="670052.PA27867_3673"/>
<dbReference type="Proteomes" id="UP000092582">
    <property type="component" value="Chromosome 1"/>
</dbReference>